<keyword evidence="2" id="KW-0689">Ribosomal protein</keyword>
<dbReference type="GO" id="GO:0005737">
    <property type="term" value="C:cytoplasm"/>
    <property type="evidence" value="ECO:0007669"/>
    <property type="project" value="UniProtKB-ARBA"/>
</dbReference>
<sequence length="303" mass="35227">MAKEHDQSTECVKDTANWPFRPALAAKQMVPPNATRSKLKSLKKKEKRLKRQVTRDINNLKQHHLKHVKFQVDPVLGNPSNGFIQRVREDISDQTNLAGGYTREEVEKLFYGVEKVTLSKIKGSNVLLESAVEAEQHKKTAVLTMLNMRNTNAKDKRLLAINRAKREFARVEGDTGSPEVQAAIMTVKIHLGMDHVKQFHKDKVHLQNVRELVQQRQSILRYLKKVRPEDYYYCLEKLGLTDDVITREFNMGRQYLQDYKVWGDKQLVKLSDKQKRKEQKFTELQKKVVSYNQLARANFDALN</sequence>
<dbReference type="GeneID" id="18249537"/>
<dbReference type="GO" id="GO:1990904">
    <property type="term" value="C:ribonucleoprotein complex"/>
    <property type="evidence" value="ECO:0007669"/>
    <property type="project" value="UniProtKB-KW"/>
</dbReference>
<name>G3BB40_CANTC</name>
<evidence type="ECO:0000256" key="1">
    <source>
        <dbReference type="ARBA" id="ARBA00008434"/>
    </source>
</evidence>
<evidence type="ECO:0000313" key="5">
    <source>
        <dbReference type="Proteomes" id="UP000000707"/>
    </source>
</evidence>
<dbReference type="KEGG" id="cten:18249537"/>
<evidence type="ECO:0000256" key="2">
    <source>
        <dbReference type="ARBA" id="ARBA00022980"/>
    </source>
</evidence>
<dbReference type="PANTHER" id="PTHR23321">
    <property type="entry name" value="RIBOSOMAL PROTEIN S15, BACTERIAL AND ORGANELLAR"/>
    <property type="match status" value="1"/>
</dbReference>
<dbReference type="InterPro" id="IPR005290">
    <property type="entry name" value="Ribosomal_uS15_bac-type"/>
</dbReference>
<dbReference type="OrthoDB" id="441444at2759"/>
<dbReference type="InterPro" id="IPR009068">
    <property type="entry name" value="uS15_NS1_RNA-bd_sf"/>
</dbReference>
<evidence type="ECO:0000256" key="3">
    <source>
        <dbReference type="ARBA" id="ARBA00023274"/>
    </source>
</evidence>
<gene>
    <name evidence="4" type="ORF">CANTEDRAFT_131552</name>
</gene>
<dbReference type="eggNOG" id="KOG2815">
    <property type="taxonomic scope" value="Eukaryota"/>
</dbReference>
<dbReference type="GO" id="GO:0003735">
    <property type="term" value="F:structural constituent of ribosome"/>
    <property type="evidence" value="ECO:0007669"/>
    <property type="project" value="InterPro"/>
</dbReference>
<evidence type="ECO:0008006" key="6">
    <source>
        <dbReference type="Google" id="ProtNLM"/>
    </source>
</evidence>
<dbReference type="HOGENOM" id="CLU_073662_0_0_1"/>
<accession>G3BB40</accession>
<dbReference type="Pfam" id="PF00312">
    <property type="entry name" value="Ribosomal_S15"/>
    <property type="match status" value="1"/>
</dbReference>
<dbReference type="CDD" id="cd00353">
    <property type="entry name" value="Ribosomal_S15p_S13e"/>
    <property type="match status" value="1"/>
</dbReference>
<dbReference type="STRING" id="590646.G3BB40"/>
<dbReference type="AlphaFoldDB" id="G3BB40"/>
<dbReference type="SUPFAM" id="SSF47060">
    <property type="entry name" value="S15/NS1 RNA-binding domain"/>
    <property type="match status" value="1"/>
</dbReference>
<evidence type="ECO:0000313" key="4">
    <source>
        <dbReference type="EMBL" id="EGV62133.1"/>
    </source>
</evidence>
<organism evidence="5">
    <name type="scientific">Candida tenuis (strain ATCC 10573 / BCRC 21748 / CBS 615 / JCM 9827 / NBRC 10315 / NRRL Y-1498 / VKM Y-70)</name>
    <name type="common">Yeast</name>
    <name type="synonym">Yamadazyma tenuis</name>
    <dbReference type="NCBI Taxonomy" id="590646"/>
    <lineage>
        <taxon>Eukaryota</taxon>
        <taxon>Fungi</taxon>
        <taxon>Dikarya</taxon>
        <taxon>Ascomycota</taxon>
        <taxon>Saccharomycotina</taxon>
        <taxon>Pichiomycetes</taxon>
        <taxon>Debaryomycetaceae</taxon>
        <taxon>Yamadazyma</taxon>
    </lineage>
</organism>
<dbReference type="PANTHER" id="PTHR23321:SF26">
    <property type="entry name" value="SMALL RIBOSOMAL SUBUNIT PROTEIN US15M"/>
    <property type="match status" value="1"/>
</dbReference>
<protein>
    <recommendedName>
        <fullName evidence="6">Ribosomal protein S15</fullName>
    </recommendedName>
</protein>
<dbReference type="EMBL" id="GL996527">
    <property type="protein sequence ID" value="EGV62133.1"/>
    <property type="molecule type" value="Genomic_DNA"/>
</dbReference>
<dbReference type="InterPro" id="IPR000589">
    <property type="entry name" value="Ribosomal_uS15"/>
</dbReference>
<dbReference type="Gene3D" id="1.10.287.10">
    <property type="entry name" value="S15/NS1, RNA-binding"/>
    <property type="match status" value="1"/>
</dbReference>
<dbReference type="Proteomes" id="UP000000707">
    <property type="component" value="Unassembled WGS sequence"/>
</dbReference>
<dbReference type="GO" id="GO:0006412">
    <property type="term" value="P:translation"/>
    <property type="evidence" value="ECO:0007669"/>
    <property type="project" value="InterPro"/>
</dbReference>
<dbReference type="GO" id="GO:0005840">
    <property type="term" value="C:ribosome"/>
    <property type="evidence" value="ECO:0007669"/>
    <property type="project" value="UniProtKB-KW"/>
</dbReference>
<proteinExistence type="inferred from homology"/>
<dbReference type="SMART" id="SM01387">
    <property type="entry name" value="Ribosomal_S15"/>
    <property type="match status" value="1"/>
</dbReference>
<keyword evidence="3" id="KW-0687">Ribonucleoprotein</keyword>
<keyword evidence="5" id="KW-1185">Reference proteome</keyword>
<reference evidence="4 5" key="1">
    <citation type="journal article" date="2011" name="Proc. Natl. Acad. Sci. U.S.A.">
        <title>Comparative genomics of xylose-fermenting fungi for enhanced biofuel production.</title>
        <authorList>
            <person name="Wohlbach D.J."/>
            <person name="Kuo A."/>
            <person name="Sato T.K."/>
            <person name="Potts K.M."/>
            <person name="Salamov A.A."/>
            <person name="LaButti K.M."/>
            <person name="Sun H."/>
            <person name="Clum A."/>
            <person name="Pangilinan J.L."/>
            <person name="Lindquist E.A."/>
            <person name="Lucas S."/>
            <person name="Lapidus A."/>
            <person name="Jin M."/>
            <person name="Gunawan C."/>
            <person name="Balan V."/>
            <person name="Dale B.E."/>
            <person name="Jeffries T.W."/>
            <person name="Zinkel R."/>
            <person name="Barry K.W."/>
            <person name="Grigoriev I.V."/>
            <person name="Gasch A.P."/>
        </authorList>
    </citation>
    <scope>NUCLEOTIDE SEQUENCE [LARGE SCALE GENOMIC DNA]</scope>
    <source>
        <strain evidence="5">ATCC 10573 / BCRC 21748 / CBS 615 / JCM 9827 / NBRC 10315 / NRRL Y-1498 / VKM Y-70</strain>
    </source>
</reference>
<comment type="similarity">
    <text evidence="1">Belongs to the universal ribosomal protein uS15 family.</text>
</comment>